<organism evidence="2 3">
    <name type="scientific">Candidatus Liptonbacteria bacterium RIFCSPLOWO2_01_FULL_56_20</name>
    <dbReference type="NCBI Taxonomy" id="1798652"/>
    <lineage>
        <taxon>Bacteria</taxon>
        <taxon>Candidatus Liptoniibacteriota</taxon>
    </lineage>
</organism>
<comment type="caution">
    <text evidence="2">The sequence shown here is derived from an EMBL/GenBank/DDBJ whole genome shotgun (WGS) entry which is preliminary data.</text>
</comment>
<name>A0A1G2CM37_9BACT</name>
<protein>
    <recommendedName>
        <fullName evidence="1">DUF4015 domain-containing protein</fullName>
    </recommendedName>
</protein>
<gene>
    <name evidence="2" type="ORF">A3A43_02185</name>
</gene>
<dbReference type="Pfam" id="PF13200">
    <property type="entry name" value="DUF4015"/>
    <property type="match status" value="1"/>
</dbReference>
<dbReference type="InterPro" id="IPR025275">
    <property type="entry name" value="DUF4015"/>
</dbReference>
<dbReference type="SUPFAM" id="SSF51445">
    <property type="entry name" value="(Trans)glycosidases"/>
    <property type="match status" value="1"/>
</dbReference>
<evidence type="ECO:0000313" key="3">
    <source>
        <dbReference type="Proteomes" id="UP000178495"/>
    </source>
</evidence>
<dbReference type="STRING" id="1798652.A3A43_02185"/>
<dbReference type="EMBL" id="MHLC01000003">
    <property type="protein sequence ID" value="OGZ01820.1"/>
    <property type="molecule type" value="Genomic_DNA"/>
</dbReference>
<dbReference type="Proteomes" id="UP000178495">
    <property type="component" value="Unassembled WGS sequence"/>
</dbReference>
<accession>A0A1G2CM37</accession>
<dbReference type="InterPro" id="IPR017853">
    <property type="entry name" value="GH"/>
</dbReference>
<proteinExistence type="predicted"/>
<feature type="domain" description="DUF4015" evidence="1">
    <location>
        <begin position="91"/>
        <end position="432"/>
    </location>
</feature>
<dbReference type="AlphaFoldDB" id="A0A1G2CM37"/>
<reference evidence="2 3" key="1">
    <citation type="journal article" date="2016" name="Nat. Commun.">
        <title>Thousands of microbial genomes shed light on interconnected biogeochemical processes in an aquifer system.</title>
        <authorList>
            <person name="Anantharaman K."/>
            <person name="Brown C.T."/>
            <person name="Hug L.A."/>
            <person name="Sharon I."/>
            <person name="Castelle C.J."/>
            <person name="Probst A.J."/>
            <person name="Thomas B.C."/>
            <person name="Singh A."/>
            <person name="Wilkins M.J."/>
            <person name="Karaoz U."/>
            <person name="Brodie E.L."/>
            <person name="Williams K.H."/>
            <person name="Hubbard S.S."/>
            <person name="Banfield J.F."/>
        </authorList>
    </citation>
    <scope>NUCLEOTIDE SEQUENCE [LARGE SCALE GENOMIC DNA]</scope>
</reference>
<sequence>MPLFTFSPRNALLGALLLVLGAGFFFMLTPRVIRLEPGANAPGTSVAPAALPPLVIPEAAAPTSSPPVVQNGKGDIAKQSPLADPPQVVKGIYLTGWSAGSSRKVRTLLDLAKRTELNAMVIDIKDYSGYVSYAMDVPDVGTNGAERELRIARPNALIKELHDNGIYAIARISVFQDPVLARARPEWALTTASGTLWADRKGLNWVDPASEGVWDYHAAIARDAFARGFDEVNFDYVRFPSDGDLSDIRYPFWDGHTPRHAVLKKFFSYLRSELKGAVISVDLFGLATVNSDDLGIGQIIEDAYENFDYVSPMVYPSHYAAGFLGYTNPALYPYEVIRYSLEAGLKRLVAFIDVPVATSTATSSVPAGAPAPSATHARLRPWLQSFNIGAVYSADMIRKEIQATEDVLMRTTSTPAGDMWSGWLLWDPNNVYVERSLLPEL</sequence>
<evidence type="ECO:0000259" key="1">
    <source>
        <dbReference type="Pfam" id="PF13200"/>
    </source>
</evidence>
<evidence type="ECO:0000313" key="2">
    <source>
        <dbReference type="EMBL" id="OGZ01820.1"/>
    </source>
</evidence>